<proteinExistence type="predicted"/>
<dbReference type="Proteomes" id="UP001732700">
    <property type="component" value="Chromosome 1D"/>
</dbReference>
<evidence type="ECO:0000313" key="1">
    <source>
        <dbReference type="EnsemblPlants" id="AVESA.00010b.r2.1DG0180500.1.CDS.1"/>
    </source>
</evidence>
<protein>
    <submittedName>
        <fullName evidence="1">Uncharacterized protein</fullName>
    </submittedName>
</protein>
<reference evidence="1" key="1">
    <citation type="submission" date="2021-05" db="EMBL/GenBank/DDBJ databases">
        <authorList>
            <person name="Scholz U."/>
            <person name="Mascher M."/>
            <person name="Fiebig A."/>
        </authorList>
    </citation>
    <scope>NUCLEOTIDE SEQUENCE [LARGE SCALE GENOMIC DNA]</scope>
</reference>
<organism evidence="1 2">
    <name type="scientific">Avena sativa</name>
    <name type="common">Oat</name>
    <dbReference type="NCBI Taxonomy" id="4498"/>
    <lineage>
        <taxon>Eukaryota</taxon>
        <taxon>Viridiplantae</taxon>
        <taxon>Streptophyta</taxon>
        <taxon>Embryophyta</taxon>
        <taxon>Tracheophyta</taxon>
        <taxon>Spermatophyta</taxon>
        <taxon>Magnoliopsida</taxon>
        <taxon>Liliopsida</taxon>
        <taxon>Poales</taxon>
        <taxon>Poaceae</taxon>
        <taxon>BOP clade</taxon>
        <taxon>Pooideae</taxon>
        <taxon>Poodae</taxon>
        <taxon>Poeae</taxon>
        <taxon>Poeae Chloroplast Group 1 (Aveneae type)</taxon>
        <taxon>Aveninae</taxon>
        <taxon>Avena</taxon>
    </lineage>
</organism>
<reference evidence="1" key="2">
    <citation type="submission" date="2025-09" db="UniProtKB">
        <authorList>
            <consortium name="EnsemblPlants"/>
        </authorList>
    </citation>
    <scope>IDENTIFICATION</scope>
</reference>
<sequence>MIITGDDSKYIVFAKAHLSEQFLMSDLGPLRYFLEIEVSSTYDDFFISQEKYIQDLLTCAVLSDEHTAKTPMDLNVHLRASDGDPLSDPMRYRHLVGSLVYLVVTRPDISYHVHILSKFVSTPTSVHYSHLLHVVQYLHGTISHRLFFPCSSLLQLQAYSDATWASDPSDRRSLSSYRVFLGGSLIAWKTKKQTMVSCSSAEADLRAMALLTAEVTWLQWLLEDFWCFYYYTYYPLVRQYKLY</sequence>
<name>A0ACD5U5W9_AVESA</name>
<keyword evidence="2" id="KW-1185">Reference proteome</keyword>
<evidence type="ECO:0000313" key="2">
    <source>
        <dbReference type="Proteomes" id="UP001732700"/>
    </source>
</evidence>
<dbReference type="EnsemblPlants" id="AVESA.00010b.r2.1DG0180500.1">
    <property type="protein sequence ID" value="AVESA.00010b.r2.1DG0180500.1.CDS.1"/>
    <property type="gene ID" value="AVESA.00010b.r2.1DG0180500"/>
</dbReference>
<accession>A0ACD5U5W9</accession>